<keyword evidence="1" id="KW-1133">Transmembrane helix</keyword>
<dbReference type="EMBL" id="DSBX01000109">
    <property type="protein sequence ID" value="HDQ99199.1"/>
    <property type="molecule type" value="Genomic_DNA"/>
</dbReference>
<dbReference type="PROSITE" id="PS51257">
    <property type="entry name" value="PROKAR_LIPOPROTEIN"/>
    <property type="match status" value="1"/>
</dbReference>
<name>A0A7V0XEX1_UNCW3</name>
<gene>
    <name evidence="2" type="ORF">ENN51_02785</name>
</gene>
<dbReference type="AlphaFoldDB" id="A0A7V0XEX1"/>
<keyword evidence="1" id="KW-0812">Transmembrane</keyword>
<accession>A0A7V0XEX1</accession>
<feature type="transmembrane region" description="Helical" evidence="1">
    <location>
        <begin position="12"/>
        <end position="33"/>
    </location>
</feature>
<evidence type="ECO:0000313" key="2">
    <source>
        <dbReference type="EMBL" id="HDQ99199.1"/>
    </source>
</evidence>
<protein>
    <recommendedName>
        <fullName evidence="3">DUF4249 family protein</fullName>
    </recommendedName>
</protein>
<comment type="caution">
    <text evidence="2">The sequence shown here is derived from an EMBL/GenBank/DDBJ whole genome shotgun (WGS) entry which is preliminary data.</text>
</comment>
<evidence type="ECO:0000256" key="1">
    <source>
        <dbReference type="SAM" id="Phobius"/>
    </source>
</evidence>
<proteinExistence type="predicted"/>
<reference evidence="2" key="1">
    <citation type="journal article" date="2020" name="mSystems">
        <title>Genome- and Community-Level Interaction Insights into Carbon Utilization and Element Cycling Functions of Hydrothermarchaeota in Hydrothermal Sediment.</title>
        <authorList>
            <person name="Zhou Z."/>
            <person name="Liu Y."/>
            <person name="Xu W."/>
            <person name="Pan J."/>
            <person name="Luo Z.H."/>
            <person name="Li M."/>
        </authorList>
    </citation>
    <scope>NUCLEOTIDE SEQUENCE [LARGE SCALE GENOMIC DNA]</scope>
    <source>
        <strain evidence="2">SpSt-1182</strain>
    </source>
</reference>
<sequence>MARPGSRFGTQAVGGAAGPFLLSVIPVLLLLVACERAAGPAPDLNYREPYVDGIMYRIEYYDRSADYFRDVAVRDNDGFRMVPRVRLNRTELSPWHYSPTLYRYGDEEWFRVYRAYNLSVEHYWGEAFSRVVMPGNFEITLPPERYVLERESTLVVSWRPSAGARWYWLDLYCDYDYLDSNGVWDDYVFELDTVVRDTFFIVPRHLVFPGRVVELIEGDGAVAVVAAYGPEVEPGDIGNIRGAGYGFFAAGNEPCDRYFYVGSPPLAKRVRERGTVRERGESLRAVARRVLLAER</sequence>
<keyword evidence="1" id="KW-0472">Membrane</keyword>
<dbReference type="Proteomes" id="UP000885672">
    <property type="component" value="Unassembled WGS sequence"/>
</dbReference>
<evidence type="ECO:0008006" key="3">
    <source>
        <dbReference type="Google" id="ProtNLM"/>
    </source>
</evidence>
<organism evidence="2">
    <name type="scientific">candidate division WOR-3 bacterium</name>
    <dbReference type="NCBI Taxonomy" id="2052148"/>
    <lineage>
        <taxon>Bacteria</taxon>
        <taxon>Bacteria division WOR-3</taxon>
    </lineage>
</organism>